<comment type="caution">
    <text evidence="2">The sequence shown here is derived from an EMBL/GenBank/DDBJ whole genome shotgun (WGS) entry which is preliminary data.</text>
</comment>
<gene>
    <name evidence="2" type="ORF">WMY93_033303</name>
</gene>
<dbReference type="Proteomes" id="UP001460270">
    <property type="component" value="Unassembled WGS sequence"/>
</dbReference>
<organism evidence="2 3">
    <name type="scientific">Mugilogobius chulae</name>
    <name type="common">yellowstripe goby</name>
    <dbReference type="NCBI Taxonomy" id="88201"/>
    <lineage>
        <taxon>Eukaryota</taxon>
        <taxon>Metazoa</taxon>
        <taxon>Chordata</taxon>
        <taxon>Craniata</taxon>
        <taxon>Vertebrata</taxon>
        <taxon>Euteleostomi</taxon>
        <taxon>Actinopterygii</taxon>
        <taxon>Neopterygii</taxon>
        <taxon>Teleostei</taxon>
        <taxon>Neoteleostei</taxon>
        <taxon>Acanthomorphata</taxon>
        <taxon>Gobiaria</taxon>
        <taxon>Gobiiformes</taxon>
        <taxon>Gobioidei</taxon>
        <taxon>Gobiidae</taxon>
        <taxon>Gobionellinae</taxon>
        <taxon>Mugilogobius</taxon>
    </lineage>
</organism>
<reference evidence="3" key="1">
    <citation type="submission" date="2024-04" db="EMBL/GenBank/DDBJ databases">
        <title>Salinicola lusitanus LLJ914,a marine bacterium isolated from the Okinawa Trough.</title>
        <authorList>
            <person name="Li J."/>
        </authorList>
    </citation>
    <scope>NUCLEOTIDE SEQUENCE [LARGE SCALE GENOMIC DNA]</scope>
</reference>
<protein>
    <submittedName>
        <fullName evidence="2">Uncharacterized protein</fullName>
    </submittedName>
</protein>
<proteinExistence type="predicted"/>
<dbReference type="EMBL" id="JBBPFD010000156">
    <property type="protein sequence ID" value="KAK7880033.1"/>
    <property type="molecule type" value="Genomic_DNA"/>
</dbReference>
<dbReference type="AlphaFoldDB" id="A0AAW0MT71"/>
<name>A0AAW0MT71_9GOBI</name>
<feature type="compositionally biased region" description="Polar residues" evidence="1">
    <location>
        <begin position="56"/>
        <end position="67"/>
    </location>
</feature>
<keyword evidence="3" id="KW-1185">Reference proteome</keyword>
<feature type="region of interest" description="Disordered" evidence="1">
    <location>
        <begin position="27"/>
        <end position="70"/>
    </location>
</feature>
<evidence type="ECO:0000313" key="3">
    <source>
        <dbReference type="Proteomes" id="UP001460270"/>
    </source>
</evidence>
<evidence type="ECO:0000256" key="1">
    <source>
        <dbReference type="SAM" id="MobiDB-lite"/>
    </source>
</evidence>
<sequence length="239" mass="24542">MFQVRLSDQCLSDLCFNRSSVRLSSVRDVGEEPRCQGGADPTAASPASSAQSGQSHTTSPQTHQPLASQRIPPPTGAGALLYMSGGAVACMIKAAVPLVSTGAGALLYMSGGAVACMIKAAVPLVSSGAGGAVVHVIKAAVPLVSSGAGALLSERGRCCRLWEDSGKGSFFLRTINIDVKSAVWFWFSRDRRSVVTASAAPASTSCSGLHLSHTCLTLSDPVTHLSDPVTPVTYLSAPV</sequence>
<evidence type="ECO:0000313" key="2">
    <source>
        <dbReference type="EMBL" id="KAK7880033.1"/>
    </source>
</evidence>
<feature type="compositionally biased region" description="Low complexity" evidence="1">
    <location>
        <begin position="37"/>
        <end position="55"/>
    </location>
</feature>
<accession>A0AAW0MT71</accession>